<dbReference type="EMBL" id="SDWW01000023">
    <property type="protein sequence ID" value="RYV50980.1"/>
    <property type="molecule type" value="Genomic_DNA"/>
</dbReference>
<name>A0A4Q5MZ47_9MICO</name>
<gene>
    <name evidence="1" type="ORF">EUA98_10760</name>
</gene>
<comment type="caution">
    <text evidence="1">The sequence shown here is derived from an EMBL/GenBank/DDBJ whole genome shotgun (WGS) entry which is preliminary data.</text>
</comment>
<dbReference type="RefSeq" id="WP_130102685.1">
    <property type="nucleotide sequence ID" value="NZ_SDWW01000023.1"/>
</dbReference>
<reference evidence="1 2" key="1">
    <citation type="submission" date="2019-01" db="EMBL/GenBank/DDBJ databases">
        <title>Novel species of Cellulomonas.</title>
        <authorList>
            <person name="Liu Q."/>
            <person name="Xin Y.-H."/>
        </authorList>
    </citation>
    <scope>NUCLEOTIDE SEQUENCE [LARGE SCALE GENOMIC DNA]</scope>
    <source>
        <strain evidence="1 2">HLT2-17</strain>
    </source>
</reference>
<evidence type="ECO:0000313" key="2">
    <source>
        <dbReference type="Proteomes" id="UP000293764"/>
    </source>
</evidence>
<protein>
    <submittedName>
        <fullName evidence="1">Uncharacterized protein</fullName>
    </submittedName>
</protein>
<keyword evidence="2" id="KW-1185">Reference proteome</keyword>
<sequence length="118" mass="12579">MDTLKVQLGPLDIDFRGTTVNVTPHMLDALDRIRAALITVAQLRATTSYKGLAAATGGAYSVRGFGKALDAITIDCRDRNEPSLASLVVHSGGDKEVGDGFRGNAKGERDLCYAQWAL</sequence>
<dbReference type="Proteomes" id="UP000293764">
    <property type="component" value="Unassembled WGS sequence"/>
</dbReference>
<organism evidence="1 2">
    <name type="scientific">Pengzhenrongella frigida</name>
    <dbReference type="NCBI Taxonomy" id="1259133"/>
    <lineage>
        <taxon>Bacteria</taxon>
        <taxon>Bacillati</taxon>
        <taxon>Actinomycetota</taxon>
        <taxon>Actinomycetes</taxon>
        <taxon>Micrococcales</taxon>
        <taxon>Pengzhenrongella</taxon>
    </lineage>
</organism>
<evidence type="ECO:0000313" key="1">
    <source>
        <dbReference type="EMBL" id="RYV50980.1"/>
    </source>
</evidence>
<accession>A0A4Q5MZ47</accession>
<dbReference type="OrthoDB" id="5197750at2"/>
<proteinExistence type="predicted"/>
<dbReference type="AlphaFoldDB" id="A0A4Q5MZ47"/>